<dbReference type="InterPro" id="IPR052196">
    <property type="entry name" value="Bact_Kbp"/>
</dbReference>
<accession>A0A3P5X7D9</accession>
<dbReference type="Proteomes" id="UP000277498">
    <property type="component" value="Unassembled WGS sequence"/>
</dbReference>
<keyword evidence="2" id="KW-0812">Transmembrane</keyword>
<evidence type="ECO:0000259" key="3">
    <source>
        <dbReference type="PROSITE" id="PS51782"/>
    </source>
</evidence>
<feature type="domain" description="LysM" evidence="3">
    <location>
        <begin position="396"/>
        <end position="445"/>
    </location>
</feature>
<dbReference type="InterPro" id="IPR036779">
    <property type="entry name" value="LysM_dom_sf"/>
</dbReference>
<reference evidence="4 5" key="1">
    <citation type="submission" date="2018-11" db="EMBL/GenBank/DDBJ databases">
        <authorList>
            <person name="Criscuolo A."/>
        </authorList>
    </citation>
    <scope>NUCLEOTIDE SEQUENCE [LARGE SCALE GENOMIC DNA]</scope>
    <source>
        <strain evidence="4">ACIP111625</strain>
    </source>
</reference>
<dbReference type="PANTHER" id="PTHR34700">
    <property type="entry name" value="POTASSIUM BINDING PROTEIN KBP"/>
    <property type="match status" value="1"/>
</dbReference>
<dbReference type="Gene3D" id="3.10.350.10">
    <property type="entry name" value="LysM domain"/>
    <property type="match status" value="1"/>
</dbReference>
<evidence type="ECO:0000256" key="1">
    <source>
        <dbReference type="SAM" id="MobiDB-lite"/>
    </source>
</evidence>
<dbReference type="PROSITE" id="PS51782">
    <property type="entry name" value="LYSM"/>
    <property type="match status" value="1"/>
</dbReference>
<protein>
    <submittedName>
        <fullName evidence="4">LysM domain/BON superfamily protein</fullName>
    </submittedName>
</protein>
<evidence type="ECO:0000256" key="2">
    <source>
        <dbReference type="SAM" id="Phobius"/>
    </source>
</evidence>
<dbReference type="EMBL" id="UXAW01000080">
    <property type="protein sequence ID" value="VDC30558.1"/>
    <property type="molecule type" value="Genomic_DNA"/>
</dbReference>
<sequence>MAIGAGARGGIVAVAAAGAVLAAWLLLRPGVVEGPPAQRLVAGTPGAAEIPADGAVPEGSSAPSGQEAGAETPAAAEAGISPAVPAAQDPAAAGGAEIPLPAGLSPEPLAEPVPETAGPLITTWLVTPGGHATIAGRGEPGARVGILIDGVAVAETTVTPGGEFALVTTLAPDPAPSLMMLEMELADGRRIRPDQVVALGPIAGPPPAAAVPDETVAADAPPDSAVPAAEEKSVALMIGEEGAVALNGAASALLPVAVETITYPAPGLVQIGGSGTPGAWVRLYLDNAPAGGEARVGADGKWLAALDAVAPGLYSLRVDQIDEAGKVTGRFETPFRRETPEALAAATDETPAAQETAATGAGIAAIAPPPAAVEDTLSVPAGDSVATAAPAMGPPVTITVQPGHTLWAIARGELGEGILYVQLWEANRDRIRDPDLIYPGQVFTIPGR</sequence>
<dbReference type="InterPro" id="IPR013783">
    <property type="entry name" value="Ig-like_fold"/>
</dbReference>
<feature type="transmembrane region" description="Helical" evidence="2">
    <location>
        <begin position="7"/>
        <end position="27"/>
    </location>
</feature>
<dbReference type="InterPro" id="IPR018392">
    <property type="entry name" value="LysM"/>
</dbReference>
<feature type="region of interest" description="Disordered" evidence="1">
    <location>
        <begin position="48"/>
        <end position="107"/>
    </location>
</feature>
<dbReference type="AlphaFoldDB" id="A0A3P5X7D9"/>
<name>A0A3P5X7D9_9RHOB</name>
<proteinExistence type="predicted"/>
<keyword evidence="2" id="KW-1133">Transmembrane helix</keyword>
<feature type="compositionally biased region" description="Low complexity" evidence="1">
    <location>
        <begin position="65"/>
        <end position="96"/>
    </location>
</feature>
<dbReference type="CDD" id="cd00118">
    <property type="entry name" value="LysM"/>
    <property type="match status" value="1"/>
</dbReference>
<dbReference type="Gene3D" id="2.60.40.10">
    <property type="entry name" value="Immunoglobulins"/>
    <property type="match status" value="1"/>
</dbReference>
<keyword evidence="2" id="KW-0472">Membrane</keyword>
<organism evidence="4 5">
    <name type="scientific">Pseudogemmobacter humi</name>
    <dbReference type="NCBI Taxonomy" id="2483812"/>
    <lineage>
        <taxon>Bacteria</taxon>
        <taxon>Pseudomonadati</taxon>
        <taxon>Pseudomonadota</taxon>
        <taxon>Alphaproteobacteria</taxon>
        <taxon>Rhodobacterales</taxon>
        <taxon>Paracoccaceae</taxon>
        <taxon>Pseudogemmobacter</taxon>
    </lineage>
</organism>
<dbReference type="SUPFAM" id="SSF54106">
    <property type="entry name" value="LysM domain"/>
    <property type="match status" value="1"/>
</dbReference>
<gene>
    <name evidence="4" type="ORF">XINFAN_02584</name>
</gene>
<evidence type="ECO:0000313" key="5">
    <source>
        <dbReference type="Proteomes" id="UP000277498"/>
    </source>
</evidence>
<dbReference type="Pfam" id="PF01476">
    <property type="entry name" value="LysM"/>
    <property type="match status" value="1"/>
</dbReference>
<keyword evidence="5" id="KW-1185">Reference proteome</keyword>
<dbReference type="SMART" id="SM00257">
    <property type="entry name" value="LysM"/>
    <property type="match status" value="1"/>
</dbReference>
<evidence type="ECO:0000313" key="4">
    <source>
        <dbReference type="EMBL" id="VDC30558.1"/>
    </source>
</evidence>
<dbReference type="PANTHER" id="PTHR34700:SF4">
    <property type="entry name" value="PHAGE-LIKE ELEMENT PBSX PROTEIN XKDP"/>
    <property type="match status" value="1"/>
</dbReference>